<feature type="transmembrane region" description="Helical" evidence="8">
    <location>
        <begin position="353"/>
        <end position="376"/>
    </location>
</feature>
<feature type="domain" description="ABC3 transporter permease C-terminal" evidence="9">
    <location>
        <begin position="356"/>
        <end position="472"/>
    </location>
</feature>
<evidence type="ECO:0000256" key="8">
    <source>
        <dbReference type="SAM" id="Phobius"/>
    </source>
</evidence>
<keyword evidence="3 8" id="KW-0812">Transmembrane</keyword>
<dbReference type="InterPro" id="IPR003838">
    <property type="entry name" value="ABC3_permease_C"/>
</dbReference>
<sequence length="988" mass="107018">MQLPGLPYRLANPVDAAFMNSLRFLIQFVGAQMRLNPGRACITTLGIIASTCAVVWVVSGYDALVSQFNENSKKYLGRYDLLIMPKSGPPGSETPLIQSALVDELKRDAGVLEVNPIGQSRVTVIPIGNQTEDEKTSLDYVVGARPPVNGAPPLDPTLVSTPAIEPPYELLQGRWLTEDSEAREVVIGELVAKDKRLSVGDDLKLLSLANEVELTVVGIVEQAPQAPSLSSRGRGGPPSGKRPSKPRKPNPDSSEPKSETNQTVLGMPKNFSQGIAANAIYVRPELAEWINGYVSKPQVLQVAIRDTVTIQQFREAWEERLTSGRPAMQLIDFEAVRAGMESNRSVSGQRSQAWAATGMATLAAIFIIFSTLSMGVTERTREFAMLRAVALTRGQIATIVAVESVLLAIVGWLGGLAAGYLMLVVGSHYVPGWFGTDAVLGWGCIVLSGVTVLVGALGAAIVPAWRATRIEPLDAMTSKLSTPGIQSWMVWGVIGLTLSALTPLLVFAIPMSDEWRTWAYGFLTYPTLLLGMICLAPAIVVGSERTIGPWVTRALGLDTRMMKTQLSANLWRTVGATLALSIGLGLYASTQTWGYSMLKPFTPGNWLPDALVAFHPVGLDEEGIDDVRKVSGVRPDRVMPLAIEQARFDWGDADQPSRVQRDNAVLFGIDPAMAFASEDPFLTFAFVEGDRASAIEALQSDGSCLISEDFQMSTGLSVGDELSFTPPTAEDERVTYRIAGVVSLPGWHWVTKFSGVRRHFVRTATVVFANREQVQRDFHLHQTEFVWMDIDDDADLQAMEADLQSIAERKSGETFVASGLGSVKSYRPFARMTASENVRKAIKLRADDMIWGMSYLPLITLAIMSLAIANTVIASVRSRTWEFGIMRSIGVTRGQLARLVIAETILIAVGACLLSLIFGLIAGWCGVGMAQYVGWFAGPPNFIIPWSHLSIGFAMTIGLCLLAGLWPVVRIGRAEPLGLLQAGRGGQG</sequence>
<accession>M5RWS1</accession>
<dbReference type="PANTHER" id="PTHR30572:SF4">
    <property type="entry name" value="ABC TRANSPORTER PERMEASE YTRF"/>
    <property type="match status" value="1"/>
</dbReference>
<organism evidence="11 12">
    <name type="scientific">Rhodopirellula europaea SH398</name>
    <dbReference type="NCBI Taxonomy" id="1263868"/>
    <lineage>
        <taxon>Bacteria</taxon>
        <taxon>Pseudomonadati</taxon>
        <taxon>Planctomycetota</taxon>
        <taxon>Planctomycetia</taxon>
        <taxon>Pirellulales</taxon>
        <taxon>Pirellulaceae</taxon>
        <taxon>Rhodopirellula</taxon>
    </lineage>
</organism>
<feature type="domain" description="ABC3 transporter permease C-terminal" evidence="9">
    <location>
        <begin position="857"/>
        <end position="976"/>
    </location>
</feature>
<evidence type="ECO:0000256" key="1">
    <source>
        <dbReference type="ARBA" id="ARBA00004651"/>
    </source>
</evidence>
<comment type="subcellular location">
    <subcellularLocation>
        <location evidence="1">Cell membrane</location>
        <topology evidence="1">Multi-pass membrane protein</topology>
    </subcellularLocation>
</comment>
<dbReference type="PANTHER" id="PTHR30572">
    <property type="entry name" value="MEMBRANE COMPONENT OF TRANSPORTER-RELATED"/>
    <property type="match status" value="1"/>
</dbReference>
<feature type="transmembrane region" description="Helical" evidence="8">
    <location>
        <begin position="518"/>
        <end position="541"/>
    </location>
</feature>
<evidence type="ECO:0000256" key="5">
    <source>
        <dbReference type="ARBA" id="ARBA00023136"/>
    </source>
</evidence>
<feature type="transmembrane region" description="Helical" evidence="8">
    <location>
        <begin position="440"/>
        <end position="467"/>
    </location>
</feature>
<evidence type="ECO:0000313" key="11">
    <source>
        <dbReference type="EMBL" id="EMI23651.1"/>
    </source>
</evidence>
<dbReference type="Proteomes" id="UP000011996">
    <property type="component" value="Unassembled WGS sequence"/>
</dbReference>
<evidence type="ECO:0000259" key="9">
    <source>
        <dbReference type="Pfam" id="PF02687"/>
    </source>
</evidence>
<dbReference type="AlphaFoldDB" id="M5RWS1"/>
<name>M5RWS1_9BACT</name>
<evidence type="ECO:0000256" key="4">
    <source>
        <dbReference type="ARBA" id="ARBA00022989"/>
    </source>
</evidence>
<feature type="transmembrane region" description="Helical" evidence="8">
    <location>
        <begin position="943"/>
        <end position="969"/>
    </location>
</feature>
<gene>
    <name evidence="11" type="ORF">RESH_05717</name>
</gene>
<feature type="transmembrane region" description="Helical" evidence="8">
    <location>
        <begin position="396"/>
        <end position="420"/>
    </location>
</feature>
<evidence type="ECO:0000256" key="7">
    <source>
        <dbReference type="SAM" id="MobiDB-lite"/>
    </source>
</evidence>
<dbReference type="GO" id="GO:0022857">
    <property type="term" value="F:transmembrane transporter activity"/>
    <property type="evidence" value="ECO:0007669"/>
    <property type="project" value="TreeGrafter"/>
</dbReference>
<evidence type="ECO:0000259" key="10">
    <source>
        <dbReference type="Pfam" id="PF12704"/>
    </source>
</evidence>
<dbReference type="GO" id="GO:0005886">
    <property type="term" value="C:plasma membrane"/>
    <property type="evidence" value="ECO:0007669"/>
    <property type="project" value="UniProtKB-SubCell"/>
</dbReference>
<feature type="region of interest" description="Disordered" evidence="7">
    <location>
        <begin position="225"/>
        <end position="268"/>
    </location>
</feature>
<evidence type="ECO:0000256" key="6">
    <source>
        <dbReference type="ARBA" id="ARBA00038076"/>
    </source>
</evidence>
<evidence type="ECO:0000256" key="3">
    <source>
        <dbReference type="ARBA" id="ARBA00022692"/>
    </source>
</evidence>
<keyword evidence="4 8" id="KW-1133">Transmembrane helix</keyword>
<feature type="domain" description="MacB-like periplasmic core" evidence="10">
    <location>
        <begin position="42"/>
        <end position="225"/>
    </location>
</feature>
<keyword evidence="2" id="KW-1003">Cell membrane</keyword>
<evidence type="ECO:0000256" key="2">
    <source>
        <dbReference type="ARBA" id="ARBA00022475"/>
    </source>
</evidence>
<protein>
    <submittedName>
        <fullName evidence="11">ABC transporter integral membrane protein</fullName>
    </submittedName>
</protein>
<reference evidence="11 12" key="1">
    <citation type="journal article" date="2013" name="Mar. Genomics">
        <title>Expression of sulfatases in Rhodopirellula baltica and the diversity of sulfatases in the genus Rhodopirellula.</title>
        <authorList>
            <person name="Wegner C.E."/>
            <person name="Richter-Heitmann T."/>
            <person name="Klindworth A."/>
            <person name="Klockow C."/>
            <person name="Richter M."/>
            <person name="Achstetter T."/>
            <person name="Glockner F.O."/>
            <person name="Harder J."/>
        </authorList>
    </citation>
    <scope>NUCLEOTIDE SEQUENCE [LARGE SCALE GENOMIC DNA]</scope>
    <source>
        <strain evidence="11 12">SH398</strain>
    </source>
</reference>
<keyword evidence="5 8" id="KW-0472">Membrane</keyword>
<comment type="similarity">
    <text evidence="6">Belongs to the ABC-4 integral membrane protein family.</text>
</comment>
<feature type="transmembrane region" description="Helical" evidence="8">
    <location>
        <begin position="570"/>
        <end position="588"/>
    </location>
</feature>
<dbReference type="InterPro" id="IPR050250">
    <property type="entry name" value="Macrolide_Exporter_MacB"/>
</dbReference>
<feature type="transmembrane region" description="Helical" evidence="8">
    <location>
        <begin position="896"/>
        <end position="923"/>
    </location>
</feature>
<dbReference type="STRING" id="1263868.RESH_05717"/>
<evidence type="ECO:0000313" key="12">
    <source>
        <dbReference type="Proteomes" id="UP000011996"/>
    </source>
</evidence>
<dbReference type="Pfam" id="PF02687">
    <property type="entry name" value="FtsX"/>
    <property type="match status" value="2"/>
</dbReference>
<dbReference type="EMBL" id="ANOF01000186">
    <property type="protein sequence ID" value="EMI23651.1"/>
    <property type="molecule type" value="Genomic_DNA"/>
</dbReference>
<feature type="compositionally biased region" description="Polar residues" evidence="7">
    <location>
        <begin position="259"/>
        <end position="268"/>
    </location>
</feature>
<feature type="transmembrane region" description="Helical" evidence="8">
    <location>
        <begin position="488"/>
        <end position="512"/>
    </location>
</feature>
<comment type="caution">
    <text evidence="11">The sequence shown here is derived from an EMBL/GenBank/DDBJ whole genome shotgun (WGS) entry which is preliminary data.</text>
</comment>
<dbReference type="InterPro" id="IPR025857">
    <property type="entry name" value="MacB_PCD"/>
</dbReference>
<proteinExistence type="inferred from homology"/>
<dbReference type="Pfam" id="PF12704">
    <property type="entry name" value="MacB_PCD"/>
    <property type="match status" value="1"/>
</dbReference>
<feature type="transmembrane region" description="Helical" evidence="8">
    <location>
        <begin position="849"/>
        <end position="876"/>
    </location>
</feature>
<dbReference type="PATRIC" id="fig|1263868.3.peg.6195"/>